<dbReference type="RefSeq" id="WP_377944242.1">
    <property type="nucleotide sequence ID" value="NZ_JBHUCX010000050.1"/>
</dbReference>
<evidence type="ECO:0000256" key="4">
    <source>
        <dbReference type="ARBA" id="ARBA00022801"/>
    </source>
</evidence>
<dbReference type="SUPFAM" id="SSF49265">
    <property type="entry name" value="Fibronectin type III"/>
    <property type="match status" value="1"/>
</dbReference>
<feature type="domain" description="Fibronectin type-III" evidence="9">
    <location>
        <begin position="44"/>
        <end position="142"/>
    </location>
</feature>
<comment type="similarity">
    <text evidence="2">Belongs to the glycosyl hydrolase 18 family. Chitinase class II subfamily.</text>
</comment>
<comment type="caution">
    <text evidence="11">The sequence shown here is derived from an EMBL/GenBank/DDBJ whole genome shotgun (WGS) entry which is preliminary data.</text>
</comment>
<dbReference type="SUPFAM" id="SSF47090">
    <property type="entry name" value="PGBD-like"/>
    <property type="match status" value="1"/>
</dbReference>
<keyword evidence="4 7" id="KW-0378">Hydrolase</keyword>
<dbReference type="InterPro" id="IPR036366">
    <property type="entry name" value="PGBDSf"/>
</dbReference>
<proteinExistence type="inferred from homology"/>
<dbReference type="PROSITE" id="PS01095">
    <property type="entry name" value="GH18_1"/>
    <property type="match status" value="1"/>
</dbReference>
<evidence type="ECO:0000256" key="5">
    <source>
        <dbReference type="ARBA" id="ARBA00023024"/>
    </source>
</evidence>
<dbReference type="InterPro" id="IPR029070">
    <property type="entry name" value="Chitinase_insertion_sf"/>
</dbReference>
<dbReference type="Pfam" id="PF00041">
    <property type="entry name" value="fn3"/>
    <property type="match status" value="1"/>
</dbReference>
<sequence>MTINQGTFVATRALAFGSAAMLGFGVFCQPVSASTTVKSQQPASPTNVQVSNVTETGATLSWKTGTADSTGNTYEVINDESDVIPGQPNSSSPSILIKSSSKSVQLSNLRPNKTYYLVVKSIDAKGDISPTSNPVIFTTANPLERKGKIVAYYANWDTYSGYHISDIPANEVNVINYAFAIIDSDGKIALGEPSLDIGQSSSGDSSDPNTIKGNFGQMIKLKKRYPNLKTIISVGGWRNSSQFSKVAATQTSRDTFADSVVQFIKKYDFDGVDIDWEYPLEGGSYPNDQHNPNDPQNYTLLLQTIREKLDAQGALDHKHYYLTVDAAANTTYATKETNLAAMQKYVDWFNLMTYDIHGSWGSYTGQAAPLNTDPADPGKWSDNMAVQLYLKQGVEPDKIVMGMRFFAYEYQNVRDQNNGLYQPYQGTATSVPYNTLVTQVLNRKNQGGFTDHWDSPAESPYLFNGKEFISFEDPASIFMKTEYVDEHNLGGVMIWKLAQDYKSQLLSTIYHNLFVATSSQSQAQQQTVVHQTLESKPTSQYPGHLIQYGYTGVRVNIIQKKLNQEGDDTGVADGIFGPKTLAGVKAFQKTHSLTVDGIVGPQTWNALFKAI</sequence>
<keyword evidence="8" id="KW-0732">Signal</keyword>
<dbReference type="PROSITE" id="PS50853">
    <property type="entry name" value="FN3"/>
    <property type="match status" value="1"/>
</dbReference>
<dbReference type="Pfam" id="PF01471">
    <property type="entry name" value="PG_binding_1"/>
    <property type="match status" value="1"/>
</dbReference>
<dbReference type="InterPro" id="IPR002477">
    <property type="entry name" value="Peptidoglycan-bd-like"/>
</dbReference>
<dbReference type="GO" id="GO:0016787">
    <property type="term" value="F:hydrolase activity"/>
    <property type="evidence" value="ECO:0007669"/>
    <property type="project" value="UniProtKB-KW"/>
</dbReference>
<evidence type="ECO:0000256" key="7">
    <source>
        <dbReference type="RuleBase" id="RU000489"/>
    </source>
</evidence>
<keyword evidence="5" id="KW-0119">Carbohydrate metabolism</keyword>
<dbReference type="InterPro" id="IPR017853">
    <property type="entry name" value="GH"/>
</dbReference>
<evidence type="ECO:0000313" key="11">
    <source>
        <dbReference type="EMBL" id="MFD1676346.1"/>
    </source>
</evidence>
<evidence type="ECO:0000256" key="3">
    <source>
        <dbReference type="ARBA" id="ARBA00012729"/>
    </source>
</evidence>
<dbReference type="Gene3D" id="2.60.40.10">
    <property type="entry name" value="Immunoglobulins"/>
    <property type="match status" value="1"/>
</dbReference>
<dbReference type="InterPro" id="IPR001579">
    <property type="entry name" value="Glyco_hydro_18_chit_AS"/>
</dbReference>
<dbReference type="PROSITE" id="PS51910">
    <property type="entry name" value="GH18_2"/>
    <property type="match status" value="1"/>
</dbReference>
<evidence type="ECO:0000256" key="1">
    <source>
        <dbReference type="ARBA" id="ARBA00000822"/>
    </source>
</evidence>
<protein>
    <recommendedName>
        <fullName evidence="3">chitinase</fullName>
        <ecNumber evidence="3">3.2.1.14</ecNumber>
    </recommendedName>
</protein>
<dbReference type="SUPFAM" id="SSF51445">
    <property type="entry name" value="(Trans)glycosidases"/>
    <property type="match status" value="1"/>
</dbReference>
<reference evidence="12" key="1">
    <citation type="journal article" date="2019" name="Int. J. Syst. Evol. Microbiol.">
        <title>The Global Catalogue of Microorganisms (GCM) 10K type strain sequencing project: providing services to taxonomists for standard genome sequencing and annotation.</title>
        <authorList>
            <consortium name="The Broad Institute Genomics Platform"/>
            <consortium name="The Broad Institute Genome Sequencing Center for Infectious Disease"/>
            <person name="Wu L."/>
            <person name="Ma J."/>
        </authorList>
    </citation>
    <scope>NUCLEOTIDE SEQUENCE [LARGE SCALE GENOMIC DNA]</scope>
    <source>
        <strain evidence="12">CGMCC 1.12286</strain>
    </source>
</reference>
<keyword evidence="6 7" id="KW-0326">Glycosidase</keyword>
<dbReference type="CDD" id="cd00063">
    <property type="entry name" value="FN3"/>
    <property type="match status" value="1"/>
</dbReference>
<dbReference type="CDD" id="cd06548">
    <property type="entry name" value="GH18_chitinase"/>
    <property type="match status" value="1"/>
</dbReference>
<dbReference type="InterPro" id="IPR011583">
    <property type="entry name" value="Chitinase_II/V-like_cat"/>
</dbReference>
<comment type="catalytic activity">
    <reaction evidence="1">
        <text>Random endo-hydrolysis of N-acetyl-beta-D-glucosaminide (1-&gt;4)-beta-linkages in chitin and chitodextrins.</text>
        <dbReference type="EC" id="3.2.1.14"/>
    </reaction>
</comment>
<dbReference type="Gene3D" id="3.20.20.80">
    <property type="entry name" value="Glycosidases"/>
    <property type="match status" value="1"/>
</dbReference>
<evidence type="ECO:0000313" key="12">
    <source>
        <dbReference type="Proteomes" id="UP001597079"/>
    </source>
</evidence>
<dbReference type="InterPro" id="IPR050314">
    <property type="entry name" value="Glycosyl_Hydrlase_18"/>
</dbReference>
<feature type="chain" id="PRO_5045300404" description="chitinase" evidence="8">
    <location>
        <begin position="34"/>
        <end position="611"/>
    </location>
</feature>
<gene>
    <name evidence="11" type="ORF">ACFSB2_16705</name>
</gene>
<dbReference type="InterPro" id="IPR036365">
    <property type="entry name" value="PGBD-like_sf"/>
</dbReference>
<dbReference type="SMART" id="SM00636">
    <property type="entry name" value="Glyco_18"/>
    <property type="match status" value="1"/>
</dbReference>
<dbReference type="PANTHER" id="PTHR11177">
    <property type="entry name" value="CHITINASE"/>
    <property type="match status" value="1"/>
</dbReference>
<dbReference type="InterPro" id="IPR003961">
    <property type="entry name" value="FN3_dom"/>
</dbReference>
<dbReference type="Gene3D" id="1.10.101.10">
    <property type="entry name" value="PGBD-like superfamily/PGBD"/>
    <property type="match status" value="1"/>
</dbReference>
<keyword evidence="5" id="KW-0624">Polysaccharide degradation</keyword>
<feature type="signal peptide" evidence="8">
    <location>
        <begin position="1"/>
        <end position="33"/>
    </location>
</feature>
<keyword evidence="5" id="KW-0146">Chitin degradation</keyword>
<evidence type="ECO:0000256" key="6">
    <source>
        <dbReference type="ARBA" id="ARBA00023295"/>
    </source>
</evidence>
<evidence type="ECO:0000259" key="10">
    <source>
        <dbReference type="PROSITE" id="PS51910"/>
    </source>
</evidence>
<dbReference type="InterPro" id="IPR001223">
    <property type="entry name" value="Glyco_hydro18_cat"/>
</dbReference>
<dbReference type="InterPro" id="IPR036116">
    <property type="entry name" value="FN3_sf"/>
</dbReference>
<organism evidence="11 12">
    <name type="scientific">Alicyclobacillus fodiniaquatilis</name>
    <dbReference type="NCBI Taxonomy" id="1661150"/>
    <lineage>
        <taxon>Bacteria</taxon>
        <taxon>Bacillati</taxon>
        <taxon>Bacillota</taxon>
        <taxon>Bacilli</taxon>
        <taxon>Bacillales</taxon>
        <taxon>Alicyclobacillaceae</taxon>
        <taxon>Alicyclobacillus</taxon>
    </lineage>
</organism>
<keyword evidence="12" id="KW-1185">Reference proteome</keyword>
<dbReference type="SUPFAM" id="SSF54556">
    <property type="entry name" value="Chitinase insertion domain"/>
    <property type="match status" value="1"/>
</dbReference>
<dbReference type="PANTHER" id="PTHR11177:SF317">
    <property type="entry name" value="CHITINASE 12-RELATED"/>
    <property type="match status" value="1"/>
</dbReference>
<dbReference type="InterPro" id="IPR013783">
    <property type="entry name" value="Ig-like_fold"/>
</dbReference>
<dbReference type="Pfam" id="PF00704">
    <property type="entry name" value="Glyco_hydro_18"/>
    <property type="match status" value="1"/>
</dbReference>
<dbReference type="Gene3D" id="3.10.50.10">
    <property type="match status" value="1"/>
</dbReference>
<dbReference type="EMBL" id="JBHUCX010000050">
    <property type="protein sequence ID" value="MFD1676346.1"/>
    <property type="molecule type" value="Genomic_DNA"/>
</dbReference>
<accession>A0ABW4JIV8</accession>
<feature type="domain" description="GH18" evidence="10">
    <location>
        <begin position="147"/>
        <end position="516"/>
    </location>
</feature>
<dbReference type="SMART" id="SM00060">
    <property type="entry name" value="FN3"/>
    <property type="match status" value="1"/>
</dbReference>
<evidence type="ECO:0000256" key="2">
    <source>
        <dbReference type="ARBA" id="ARBA00009121"/>
    </source>
</evidence>
<evidence type="ECO:0000259" key="9">
    <source>
        <dbReference type="PROSITE" id="PS50853"/>
    </source>
</evidence>
<dbReference type="EC" id="3.2.1.14" evidence="3"/>
<dbReference type="Proteomes" id="UP001597079">
    <property type="component" value="Unassembled WGS sequence"/>
</dbReference>
<name>A0ABW4JIV8_9BACL</name>
<evidence type="ECO:0000256" key="8">
    <source>
        <dbReference type="SAM" id="SignalP"/>
    </source>
</evidence>